<dbReference type="GeneID" id="85475058"/>
<evidence type="ECO:0000256" key="2">
    <source>
        <dbReference type="SAM" id="SignalP"/>
    </source>
</evidence>
<reference evidence="3" key="1">
    <citation type="submission" date="2021-06" db="EMBL/GenBank/DDBJ databases">
        <title>Comparative genomics, transcriptomics and evolutionary studies reveal genomic signatures of adaptation to plant cell wall in hemibiotrophic fungi.</title>
        <authorList>
            <consortium name="DOE Joint Genome Institute"/>
            <person name="Baroncelli R."/>
            <person name="Diaz J.F."/>
            <person name="Benocci T."/>
            <person name="Peng M."/>
            <person name="Battaglia E."/>
            <person name="Haridas S."/>
            <person name="Andreopoulos W."/>
            <person name="Labutti K."/>
            <person name="Pangilinan J."/>
            <person name="Floch G.L."/>
            <person name="Makela M.R."/>
            <person name="Henrissat B."/>
            <person name="Grigoriev I.V."/>
            <person name="Crouch J.A."/>
            <person name="De Vries R.P."/>
            <person name="Sukno S.A."/>
            <person name="Thon M.R."/>
        </authorList>
    </citation>
    <scope>NUCLEOTIDE SEQUENCE</scope>
    <source>
        <strain evidence="3">CBS 102054</strain>
    </source>
</reference>
<dbReference type="AlphaFoldDB" id="A0AAI9ZVE4"/>
<feature type="chain" id="PRO_5042604967" evidence="2">
    <location>
        <begin position="26"/>
        <end position="83"/>
    </location>
</feature>
<gene>
    <name evidence="3" type="ORF">BDP81DRAFT_425229</name>
</gene>
<sequence>MTSWVVAQLHRLLFFFAFLCWLGSGSKTIDYKIPPMGLFFSFLFLVVHFGVAEALQRQMKWLGIYIALLLSGGGADSMMIMTT</sequence>
<accession>A0AAI9ZVE4</accession>
<feature type="signal peptide" evidence="2">
    <location>
        <begin position="1"/>
        <end position="25"/>
    </location>
</feature>
<keyword evidence="1" id="KW-1133">Transmembrane helix</keyword>
<feature type="transmembrane region" description="Helical" evidence="1">
    <location>
        <begin position="36"/>
        <end position="55"/>
    </location>
</feature>
<evidence type="ECO:0000313" key="3">
    <source>
        <dbReference type="EMBL" id="KAK1638571.1"/>
    </source>
</evidence>
<name>A0AAI9ZVE4_9PEZI</name>
<protein>
    <submittedName>
        <fullName evidence="3">Uncharacterized protein</fullName>
    </submittedName>
</protein>
<keyword evidence="4" id="KW-1185">Reference proteome</keyword>
<evidence type="ECO:0000313" key="4">
    <source>
        <dbReference type="Proteomes" id="UP001243989"/>
    </source>
</evidence>
<organism evidence="3 4">
    <name type="scientific">Colletotrichum phormii</name>
    <dbReference type="NCBI Taxonomy" id="359342"/>
    <lineage>
        <taxon>Eukaryota</taxon>
        <taxon>Fungi</taxon>
        <taxon>Dikarya</taxon>
        <taxon>Ascomycota</taxon>
        <taxon>Pezizomycotina</taxon>
        <taxon>Sordariomycetes</taxon>
        <taxon>Hypocreomycetidae</taxon>
        <taxon>Glomerellales</taxon>
        <taxon>Glomerellaceae</taxon>
        <taxon>Colletotrichum</taxon>
        <taxon>Colletotrichum acutatum species complex</taxon>
    </lineage>
</organism>
<dbReference type="RefSeq" id="XP_060447178.1">
    <property type="nucleotide sequence ID" value="XM_060590196.1"/>
</dbReference>
<evidence type="ECO:0000256" key="1">
    <source>
        <dbReference type="SAM" id="Phobius"/>
    </source>
</evidence>
<feature type="transmembrane region" description="Helical" evidence="1">
    <location>
        <begin position="62"/>
        <end position="81"/>
    </location>
</feature>
<keyword evidence="1" id="KW-0812">Transmembrane</keyword>
<comment type="caution">
    <text evidence="3">The sequence shown here is derived from an EMBL/GenBank/DDBJ whole genome shotgun (WGS) entry which is preliminary data.</text>
</comment>
<proteinExistence type="predicted"/>
<dbReference type="Proteomes" id="UP001243989">
    <property type="component" value="Unassembled WGS sequence"/>
</dbReference>
<dbReference type="EMBL" id="JAHMHQ010000007">
    <property type="protein sequence ID" value="KAK1638571.1"/>
    <property type="molecule type" value="Genomic_DNA"/>
</dbReference>
<keyword evidence="1" id="KW-0472">Membrane</keyword>
<keyword evidence="2" id="KW-0732">Signal</keyword>